<gene>
    <name evidence="7" type="ordered locus">Spirs_2732</name>
</gene>
<keyword evidence="5" id="KW-0411">Iron-sulfur</keyword>
<keyword evidence="3" id="KW-0560">Oxidoreductase</keyword>
<dbReference type="InterPro" id="IPR051452">
    <property type="entry name" value="Diverse_Oxidoreductases"/>
</dbReference>
<dbReference type="PANTHER" id="PTHR44379:SF5">
    <property type="entry name" value="OXIDOREDUCTASE WITH IRON-SULFUR SUBUNIT"/>
    <property type="match status" value="1"/>
</dbReference>
<keyword evidence="8" id="KW-1185">Reference proteome</keyword>
<dbReference type="AlphaFoldDB" id="E1R8S9"/>
<dbReference type="FunFam" id="1.10.150.120:FF:000003">
    <property type="entry name" value="Carbon monoxide dehydrogenase, small subunit"/>
    <property type="match status" value="1"/>
</dbReference>
<dbReference type="EMBL" id="CP002116">
    <property type="protein sequence ID" value="ADK81836.1"/>
    <property type="molecule type" value="Genomic_DNA"/>
</dbReference>
<dbReference type="SUPFAM" id="SSF54292">
    <property type="entry name" value="2Fe-2S ferredoxin-like"/>
    <property type="match status" value="1"/>
</dbReference>
<dbReference type="PANTHER" id="PTHR44379">
    <property type="entry name" value="OXIDOREDUCTASE WITH IRON-SULFUR SUBUNIT"/>
    <property type="match status" value="1"/>
</dbReference>
<dbReference type="Pfam" id="PF01799">
    <property type="entry name" value="Fer2_2"/>
    <property type="match status" value="1"/>
</dbReference>
<evidence type="ECO:0000259" key="6">
    <source>
        <dbReference type="PROSITE" id="PS51085"/>
    </source>
</evidence>
<evidence type="ECO:0000256" key="3">
    <source>
        <dbReference type="ARBA" id="ARBA00023002"/>
    </source>
</evidence>
<dbReference type="RefSeq" id="WP_013255297.1">
    <property type="nucleotide sequence ID" value="NC_014364.1"/>
</dbReference>
<dbReference type="Gene3D" id="3.10.20.30">
    <property type="match status" value="1"/>
</dbReference>
<dbReference type="PROSITE" id="PS00197">
    <property type="entry name" value="2FE2S_FER_1"/>
    <property type="match status" value="1"/>
</dbReference>
<dbReference type="InterPro" id="IPR002888">
    <property type="entry name" value="2Fe-2S-bd"/>
</dbReference>
<dbReference type="GO" id="GO:0051537">
    <property type="term" value="F:2 iron, 2 sulfur cluster binding"/>
    <property type="evidence" value="ECO:0007669"/>
    <property type="project" value="UniProtKB-KW"/>
</dbReference>
<dbReference type="FunFam" id="3.10.20.30:FF:000020">
    <property type="entry name" value="Xanthine dehydrogenase iron-sulfur subunit"/>
    <property type="match status" value="1"/>
</dbReference>
<evidence type="ECO:0000256" key="2">
    <source>
        <dbReference type="ARBA" id="ARBA00022723"/>
    </source>
</evidence>
<sequence>MEDIAVDFRVNGKEYHVNCAPSARLLDVLRDQLGLTGTKEGCGIGECGACTVLMNGKKVNSCMVLAGQARGADILTIEGVNGSDGELHPLQKAFIDAGAIQCGFCTPGMIMSSLELLNTTLEPSDEEIKQAISGNLCRCTGYKQIVDAIRLAARNMLAAKRRH</sequence>
<dbReference type="InterPro" id="IPR036010">
    <property type="entry name" value="2Fe-2S_ferredoxin-like_sf"/>
</dbReference>
<dbReference type="eggNOG" id="COG2080">
    <property type="taxonomic scope" value="Bacteria"/>
</dbReference>
<dbReference type="SUPFAM" id="SSF47741">
    <property type="entry name" value="CO dehydrogenase ISP C-domain like"/>
    <property type="match status" value="1"/>
</dbReference>
<protein>
    <submittedName>
        <fullName evidence="7">(2Fe-2S)-binding domain protein</fullName>
    </submittedName>
</protein>
<reference evidence="7 8" key="1">
    <citation type="journal article" date="2010" name="Stand. Genomic Sci.">
        <title>Complete genome sequence of Spirochaeta smaragdinae type strain (SEBR 4228).</title>
        <authorList>
            <person name="Mavromatis K."/>
            <person name="Yasawong M."/>
            <person name="Chertkov O."/>
            <person name="Lapidus A."/>
            <person name="Lucas S."/>
            <person name="Nolan M."/>
            <person name="Del Rio T.G."/>
            <person name="Tice H."/>
            <person name="Cheng J.F."/>
            <person name="Pitluck S."/>
            <person name="Liolios K."/>
            <person name="Ivanova N."/>
            <person name="Tapia R."/>
            <person name="Han C."/>
            <person name="Bruce D."/>
            <person name="Goodwin L."/>
            <person name="Pati A."/>
            <person name="Chen A."/>
            <person name="Palaniappan K."/>
            <person name="Land M."/>
            <person name="Hauser L."/>
            <person name="Chang Y.J."/>
            <person name="Jeffries C.D."/>
            <person name="Detter J.C."/>
            <person name="Rohde M."/>
            <person name="Brambilla E."/>
            <person name="Spring S."/>
            <person name="Goker M."/>
            <person name="Sikorski J."/>
            <person name="Woyke T."/>
            <person name="Bristow J."/>
            <person name="Eisen J.A."/>
            <person name="Markowitz V."/>
            <person name="Hugenholtz P."/>
            <person name="Klenk H.P."/>
            <person name="Kyrpides N.C."/>
        </authorList>
    </citation>
    <scope>NUCLEOTIDE SEQUENCE [LARGE SCALE GENOMIC DNA]</scope>
    <source>
        <strain evidence="8">DSM 11293 / JCM 15392 / SEBR 4228</strain>
    </source>
</reference>
<dbReference type="InterPro" id="IPR006058">
    <property type="entry name" value="2Fe2S_fd_BS"/>
</dbReference>
<evidence type="ECO:0000313" key="8">
    <source>
        <dbReference type="Proteomes" id="UP000002318"/>
    </source>
</evidence>
<organism evidence="7 8">
    <name type="scientific">Sediminispirochaeta smaragdinae (strain DSM 11293 / JCM 15392 / SEBR 4228)</name>
    <name type="common">Spirochaeta smaragdinae</name>
    <dbReference type="NCBI Taxonomy" id="573413"/>
    <lineage>
        <taxon>Bacteria</taxon>
        <taxon>Pseudomonadati</taxon>
        <taxon>Spirochaetota</taxon>
        <taxon>Spirochaetia</taxon>
        <taxon>Spirochaetales</taxon>
        <taxon>Spirochaetaceae</taxon>
        <taxon>Sediminispirochaeta</taxon>
    </lineage>
</organism>
<dbReference type="STRING" id="573413.Spirs_2732"/>
<dbReference type="InterPro" id="IPR036884">
    <property type="entry name" value="2Fe-2S-bd_dom_sf"/>
</dbReference>
<dbReference type="HOGENOM" id="CLU_052511_3_1_12"/>
<dbReference type="GO" id="GO:0046872">
    <property type="term" value="F:metal ion binding"/>
    <property type="evidence" value="ECO:0007669"/>
    <property type="project" value="UniProtKB-KW"/>
</dbReference>
<dbReference type="Pfam" id="PF00111">
    <property type="entry name" value="Fer2"/>
    <property type="match status" value="1"/>
</dbReference>
<dbReference type="Proteomes" id="UP000002318">
    <property type="component" value="Chromosome"/>
</dbReference>
<name>E1R8S9_SEDSS</name>
<keyword evidence="4" id="KW-0408">Iron</keyword>
<dbReference type="GO" id="GO:0016491">
    <property type="term" value="F:oxidoreductase activity"/>
    <property type="evidence" value="ECO:0007669"/>
    <property type="project" value="UniProtKB-KW"/>
</dbReference>
<keyword evidence="1" id="KW-0001">2Fe-2S</keyword>
<evidence type="ECO:0000256" key="4">
    <source>
        <dbReference type="ARBA" id="ARBA00023004"/>
    </source>
</evidence>
<proteinExistence type="predicted"/>
<accession>E1R8S9</accession>
<evidence type="ECO:0000313" key="7">
    <source>
        <dbReference type="EMBL" id="ADK81836.1"/>
    </source>
</evidence>
<dbReference type="InterPro" id="IPR001041">
    <property type="entry name" value="2Fe-2S_ferredoxin-type"/>
</dbReference>
<feature type="domain" description="2Fe-2S ferredoxin-type" evidence="6">
    <location>
        <begin position="4"/>
        <end position="80"/>
    </location>
</feature>
<keyword evidence="2" id="KW-0479">Metal-binding</keyword>
<evidence type="ECO:0000256" key="5">
    <source>
        <dbReference type="ARBA" id="ARBA00023014"/>
    </source>
</evidence>
<dbReference type="KEGG" id="ssm:Spirs_2732"/>
<dbReference type="CDD" id="cd00207">
    <property type="entry name" value="fer2"/>
    <property type="match status" value="1"/>
</dbReference>
<evidence type="ECO:0000256" key="1">
    <source>
        <dbReference type="ARBA" id="ARBA00022714"/>
    </source>
</evidence>
<dbReference type="PROSITE" id="PS51085">
    <property type="entry name" value="2FE2S_FER_2"/>
    <property type="match status" value="1"/>
</dbReference>
<dbReference type="InterPro" id="IPR012675">
    <property type="entry name" value="Beta-grasp_dom_sf"/>
</dbReference>
<dbReference type="Gene3D" id="1.10.150.120">
    <property type="entry name" value="[2Fe-2S]-binding domain"/>
    <property type="match status" value="1"/>
</dbReference>